<accession>A0ABR6MBV4</accession>
<proteinExistence type="predicted"/>
<evidence type="ECO:0000313" key="2">
    <source>
        <dbReference type="Proteomes" id="UP000618986"/>
    </source>
</evidence>
<evidence type="ECO:0000313" key="1">
    <source>
        <dbReference type="EMBL" id="MBB5112579.1"/>
    </source>
</evidence>
<dbReference type="GeneID" id="300292990"/>
<comment type="caution">
    <text evidence="1">The sequence shown here is derived from an EMBL/GenBank/DDBJ whole genome shotgun (WGS) entry which is preliminary data.</text>
</comment>
<name>A0ABR6MBV4_MICEC</name>
<protein>
    <submittedName>
        <fullName evidence="1">Tetratricopeptide (TPR) repeat protein</fullName>
    </submittedName>
</protein>
<organism evidence="1 2">
    <name type="scientific">Micromonospora echinospora</name>
    <name type="common">Micromonospora purpurea</name>
    <dbReference type="NCBI Taxonomy" id="1877"/>
    <lineage>
        <taxon>Bacteria</taxon>
        <taxon>Bacillati</taxon>
        <taxon>Actinomycetota</taxon>
        <taxon>Actinomycetes</taxon>
        <taxon>Micromonosporales</taxon>
        <taxon>Micromonosporaceae</taxon>
        <taxon>Micromonospora</taxon>
    </lineage>
</organism>
<sequence length="593" mass="63759">MREPACRCRRCDSRRVMSTPAEVDRLLSAADEITARAGLGPDTRAAVERAVAAARGLGDPGRLLHALGRATLNLSQERLADGGDVTELREQAEEVIALAGDLLSDPDRHADAVVRSVQAGQILAGSGLVDRGRDVVERVWRLVAPRPADGLDARRARTAALTGLVTLRLETDPSVLGPLAAEMVDLQRGLARDTGEAAAVIDLADALGIFARVASTLGRPDLMRVALTEQYSLERMFQGSGAQKRLERIEASLAQLQQAAPENLVVPDSGAWRIRRSYLDLLAQPSPSGVTAGGFAARLAAESRVTGPAPGNRPPADPSVIADCAARLDQGISLADADQVIEADRVLAELADELSLYDGATSDPTRRDVRRLWSAALYQRAMLRHRIGHCDDAWDLAWLSVVVAVRRHEGLPRGTATEREALADAVTHMVDAAVVAEATGRHEDQIMLLSEVIDRCADADAAHPRLRRILGTALHNLAAALLERRQTATAAPLAERAYAIRHDLAVLDQRAAWEYANTLLLTAALAVDRQDWRIAVERLSAVGRLLAALQTYPEAMAGYAGQLVIEVTAQAPELVDRARAAGTWPYQTRTPQA</sequence>
<dbReference type="RefSeq" id="WP_184683757.1">
    <property type="nucleotide sequence ID" value="NZ_JACHJC010000001.1"/>
</dbReference>
<keyword evidence="2" id="KW-1185">Reference proteome</keyword>
<reference evidence="1 2" key="1">
    <citation type="submission" date="2020-08" db="EMBL/GenBank/DDBJ databases">
        <title>Sequencing the genomes of 1000 actinobacteria strains.</title>
        <authorList>
            <person name="Klenk H.-P."/>
        </authorList>
    </citation>
    <scope>NUCLEOTIDE SEQUENCE [LARGE SCALE GENOMIC DNA]</scope>
    <source>
        <strain evidence="1 2">DSM 43036</strain>
    </source>
</reference>
<dbReference type="EMBL" id="JACHJC010000001">
    <property type="protein sequence ID" value="MBB5112579.1"/>
    <property type="molecule type" value="Genomic_DNA"/>
</dbReference>
<dbReference type="Proteomes" id="UP000618986">
    <property type="component" value="Unassembled WGS sequence"/>
</dbReference>
<gene>
    <name evidence="1" type="ORF">FHU28_002418</name>
</gene>